<evidence type="ECO:0000313" key="2">
    <source>
        <dbReference type="EMBL" id="MCU6744939.1"/>
    </source>
</evidence>
<comment type="caution">
    <text evidence="2">The sequence shown here is derived from an EMBL/GenBank/DDBJ whole genome shotgun (WGS) entry which is preliminary data.</text>
</comment>
<dbReference type="InterPro" id="IPR041110">
    <property type="entry name" value="PBECR2"/>
</dbReference>
<sequence length="136" mass="16251">MDILADKRNIEVYIIGKINREIYKCITEDIVTDEVIITDNQIQHIKDRHPEVYDRVLSNIEEAIRIPDYIIRDKHEYTGLVVKRIKTENGVLQVVLRLCTSEDEQGYKNSVISCWELSEKRLQNYLRNKEILYRRE</sequence>
<dbReference type="Proteomes" id="UP001652432">
    <property type="component" value="Unassembled WGS sequence"/>
</dbReference>
<feature type="domain" description="Phage-Barnase-EndoU-ColicinE5/D-RelE like nuclease 2" evidence="1">
    <location>
        <begin position="26"/>
        <end position="134"/>
    </location>
</feature>
<dbReference type="RefSeq" id="WP_262575055.1">
    <property type="nucleotide sequence ID" value="NZ_JAOQKJ010000008.1"/>
</dbReference>
<reference evidence="2 3" key="1">
    <citation type="journal article" date="2021" name="ISME Commun">
        <title>Automated analysis of genomic sequences facilitates high-throughput and comprehensive description of bacteria.</title>
        <authorList>
            <person name="Hitch T.C.A."/>
        </authorList>
    </citation>
    <scope>NUCLEOTIDE SEQUENCE [LARGE SCALE GENOMIC DNA]</scope>
    <source>
        <strain evidence="2 3">Sanger_18</strain>
    </source>
</reference>
<dbReference type="EMBL" id="JAOQKJ010000008">
    <property type="protein sequence ID" value="MCU6744939.1"/>
    <property type="molecule type" value="Genomic_DNA"/>
</dbReference>
<gene>
    <name evidence="2" type="ORF">OCV77_10585</name>
</gene>
<accession>A0ABT2T581</accession>
<protein>
    <submittedName>
        <fullName evidence="2">PBECR2 nuclease fold domain-containing protein</fullName>
    </submittedName>
</protein>
<name>A0ABT2T581_9FIRM</name>
<keyword evidence="3" id="KW-1185">Reference proteome</keyword>
<proteinExistence type="predicted"/>
<dbReference type="Pfam" id="PF18810">
    <property type="entry name" value="PBECR2"/>
    <property type="match status" value="1"/>
</dbReference>
<evidence type="ECO:0000259" key="1">
    <source>
        <dbReference type="Pfam" id="PF18810"/>
    </source>
</evidence>
<organism evidence="2 3">
    <name type="scientific">Suilimivivens aceti</name>
    <dbReference type="NCBI Taxonomy" id="2981774"/>
    <lineage>
        <taxon>Bacteria</taxon>
        <taxon>Bacillati</taxon>
        <taxon>Bacillota</taxon>
        <taxon>Clostridia</taxon>
        <taxon>Lachnospirales</taxon>
        <taxon>Lachnospiraceae</taxon>
        <taxon>Suilimivivens</taxon>
    </lineage>
</organism>
<evidence type="ECO:0000313" key="3">
    <source>
        <dbReference type="Proteomes" id="UP001652432"/>
    </source>
</evidence>